<dbReference type="PANTHER" id="PTHR43235:SF1">
    <property type="entry name" value="GLUTAMINE AMIDOTRANSFERASE PB2B2.05-RELATED"/>
    <property type="match status" value="1"/>
</dbReference>
<feature type="domain" description="Glutamine amidotransferase" evidence="1">
    <location>
        <begin position="32"/>
        <end position="202"/>
    </location>
</feature>
<keyword evidence="3" id="KW-1185">Reference proteome</keyword>
<dbReference type="SUPFAM" id="SSF52317">
    <property type="entry name" value="Class I glutamine amidotransferase-like"/>
    <property type="match status" value="1"/>
</dbReference>
<evidence type="ECO:0000313" key="3">
    <source>
        <dbReference type="Proteomes" id="UP000239539"/>
    </source>
</evidence>
<accession>A0ABX5CQX2</accession>
<dbReference type="Gene3D" id="3.40.50.880">
    <property type="match status" value="1"/>
</dbReference>
<dbReference type="Pfam" id="PF00117">
    <property type="entry name" value="GATase"/>
    <property type="match status" value="1"/>
</dbReference>
<dbReference type="PANTHER" id="PTHR43235">
    <property type="entry name" value="GLUTAMINE AMIDOTRANSFERASE PB2B2.05-RELATED"/>
    <property type="match status" value="1"/>
</dbReference>
<dbReference type="EMBL" id="PVNO01000013">
    <property type="protein sequence ID" value="PRO69980.1"/>
    <property type="molecule type" value="Genomic_DNA"/>
</dbReference>
<evidence type="ECO:0000313" key="2">
    <source>
        <dbReference type="EMBL" id="PRO69980.1"/>
    </source>
</evidence>
<name>A0ABX5CQX2_9ALTE</name>
<proteinExistence type="predicted"/>
<comment type="caution">
    <text evidence="2">The sequence shown here is derived from an EMBL/GenBank/DDBJ whole genome shotgun (WGS) entry which is preliminary data.</text>
</comment>
<dbReference type="Proteomes" id="UP000239539">
    <property type="component" value="Unassembled WGS sequence"/>
</dbReference>
<dbReference type="PROSITE" id="PS51273">
    <property type="entry name" value="GATASE_TYPE_1"/>
    <property type="match status" value="1"/>
</dbReference>
<reference evidence="3" key="1">
    <citation type="journal article" date="2020" name="Int. J. Syst. Evol. Microbiol.">
        <title>Alteromonas alba sp. nov., a marine bacterium isolated from the seawater of the West Pacific Ocean.</title>
        <authorList>
            <person name="Sun C."/>
            <person name="Wu Y.-H."/>
            <person name="Xamxidin M."/>
            <person name="Cheng H."/>
            <person name="Xu X.-W."/>
        </authorList>
    </citation>
    <scope>NUCLEOTIDE SEQUENCE [LARGE SCALE GENOMIC DNA]</scope>
    <source>
        <strain evidence="3">9a2</strain>
    </source>
</reference>
<sequence length="207" mass="23235">MSKGSYHFMNTIFVTQRVDILQDRNETRDSLDQKWVLLLMHCGLLPILIPNNVQAAEALYKTISPSGLLLTGGNSLVTYGGDAPLRDATEKRLLDIFITAQKPVLGVCRGMQVIQDKYGQALTPITGHIAQKQQIKHKGILRTVNSYHELGTRNNNTLLSIDAQSQDGVIKAISHPNAPVVGIMWHPEREEEFCEHDIKFIKEFFSQ</sequence>
<organism evidence="2 3">
    <name type="scientific">Alteromonas gracilis</name>
    <dbReference type="NCBI Taxonomy" id="1479524"/>
    <lineage>
        <taxon>Bacteria</taxon>
        <taxon>Pseudomonadati</taxon>
        <taxon>Pseudomonadota</taxon>
        <taxon>Gammaproteobacteria</taxon>
        <taxon>Alteromonadales</taxon>
        <taxon>Alteromonadaceae</taxon>
        <taxon>Alteromonas/Salinimonas group</taxon>
        <taxon>Alteromonas</taxon>
    </lineage>
</organism>
<gene>
    <name evidence="2" type="ORF">C6Y39_05025</name>
</gene>
<evidence type="ECO:0000259" key="1">
    <source>
        <dbReference type="Pfam" id="PF00117"/>
    </source>
</evidence>
<protein>
    <recommendedName>
        <fullName evidence="1">Glutamine amidotransferase domain-containing protein</fullName>
    </recommendedName>
</protein>
<dbReference type="InterPro" id="IPR017926">
    <property type="entry name" value="GATASE"/>
</dbReference>
<dbReference type="InterPro" id="IPR029062">
    <property type="entry name" value="Class_I_gatase-like"/>
</dbReference>
<dbReference type="InterPro" id="IPR044668">
    <property type="entry name" value="PuuD-like"/>
</dbReference>